<dbReference type="InterPro" id="IPR039072">
    <property type="entry name" value="ATP_synth_I_Bacilli"/>
</dbReference>
<dbReference type="PANTHER" id="PTHR40035">
    <property type="entry name" value="ATP SYNTHASE PROTEIN I"/>
    <property type="match status" value="1"/>
</dbReference>
<gene>
    <name evidence="7" type="ORF">GS3922_16440</name>
</gene>
<dbReference type="EMBL" id="CP014342">
    <property type="protein sequence ID" value="AMX85070.1"/>
    <property type="molecule type" value="Genomic_DNA"/>
</dbReference>
<sequence length="122" mass="13620">MLDTIIKRIQNQLFILMACYALGAIWTKYEGWFFSLLVGTAAGWYSIRLLARRVRKVGEAVAEGRRPPSLGTMIRFALAMAVAFLVSRYPQHLSVVPAVIGLSTPYILLVVNHFLHNDQSAA</sequence>
<evidence type="ECO:0000256" key="4">
    <source>
        <dbReference type="ARBA" id="ARBA00022989"/>
    </source>
</evidence>
<dbReference type="Pfam" id="PF03899">
    <property type="entry name" value="ATP-synt_I"/>
    <property type="match status" value="1"/>
</dbReference>
<keyword evidence="8" id="KW-1185">Reference proteome</keyword>
<keyword evidence="3 6" id="KW-0812">Transmembrane</keyword>
<evidence type="ECO:0000256" key="1">
    <source>
        <dbReference type="ARBA" id="ARBA00004651"/>
    </source>
</evidence>
<feature type="transmembrane region" description="Helical" evidence="6">
    <location>
        <begin position="95"/>
        <end position="115"/>
    </location>
</feature>
<reference evidence="7 8" key="1">
    <citation type="submission" date="2016-02" db="EMBL/GenBank/DDBJ databases">
        <title>Complete genome sequence of Geobacillus subterraneus KCTC 3922T.</title>
        <authorList>
            <person name="Lee D.-W."/>
            <person name="Lee Y.-J."/>
            <person name="Lee S.-J."/>
            <person name="Park G.-S."/>
            <person name="Lee S.-J."/>
            <person name="Shin J.-H."/>
        </authorList>
    </citation>
    <scope>NUCLEOTIDE SEQUENCE [LARGE SCALE GENOMIC DNA]</scope>
    <source>
        <strain evidence="7 8">KCTC 3922</strain>
    </source>
</reference>
<evidence type="ECO:0000256" key="3">
    <source>
        <dbReference type="ARBA" id="ARBA00022692"/>
    </source>
</evidence>
<proteinExistence type="predicted"/>
<dbReference type="InterPro" id="IPR005598">
    <property type="entry name" value="ATP_synth_I"/>
</dbReference>
<feature type="transmembrane region" description="Helical" evidence="6">
    <location>
        <begin position="32"/>
        <end position="51"/>
    </location>
</feature>
<accession>A0ABM6AF99</accession>
<keyword evidence="5 6" id="KW-0472">Membrane</keyword>
<evidence type="ECO:0000313" key="8">
    <source>
        <dbReference type="Proteomes" id="UP000076226"/>
    </source>
</evidence>
<feature type="transmembrane region" description="Helical" evidence="6">
    <location>
        <begin position="72"/>
        <end position="89"/>
    </location>
</feature>
<comment type="subcellular location">
    <subcellularLocation>
        <location evidence="1">Cell membrane</location>
        <topology evidence="1">Multi-pass membrane protein</topology>
    </subcellularLocation>
</comment>
<evidence type="ECO:0000256" key="5">
    <source>
        <dbReference type="ARBA" id="ARBA00023136"/>
    </source>
</evidence>
<feature type="transmembrane region" description="Helical" evidence="6">
    <location>
        <begin position="9"/>
        <end position="26"/>
    </location>
</feature>
<dbReference type="RefSeq" id="WP_063167191.1">
    <property type="nucleotide sequence ID" value="NZ_CP014342.1"/>
</dbReference>
<organism evidence="7 8">
    <name type="scientific">Geobacillus subterraneus</name>
    <dbReference type="NCBI Taxonomy" id="129338"/>
    <lineage>
        <taxon>Bacteria</taxon>
        <taxon>Bacillati</taxon>
        <taxon>Bacillota</taxon>
        <taxon>Bacilli</taxon>
        <taxon>Bacillales</taxon>
        <taxon>Anoxybacillaceae</taxon>
        <taxon>Geobacillus</taxon>
    </lineage>
</organism>
<name>A0ABM6AF99_9BACL</name>
<dbReference type="PANTHER" id="PTHR40035:SF1">
    <property type="entry name" value="ATP SYNTHASE PROTEIN I"/>
    <property type="match status" value="1"/>
</dbReference>
<dbReference type="Proteomes" id="UP000076226">
    <property type="component" value="Chromosome"/>
</dbReference>
<evidence type="ECO:0000256" key="2">
    <source>
        <dbReference type="ARBA" id="ARBA00022475"/>
    </source>
</evidence>
<keyword evidence="4 6" id="KW-1133">Transmembrane helix</keyword>
<protein>
    <submittedName>
        <fullName evidence="7">ATP synthase subunit I</fullName>
    </submittedName>
</protein>
<evidence type="ECO:0000313" key="7">
    <source>
        <dbReference type="EMBL" id="AMX85070.1"/>
    </source>
</evidence>
<keyword evidence="2" id="KW-1003">Cell membrane</keyword>
<dbReference type="PROSITE" id="PS51257">
    <property type="entry name" value="PROKAR_LIPOPROTEIN"/>
    <property type="match status" value="1"/>
</dbReference>
<evidence type="ECO:0000256" key="6">
    <source>
        <dbReference type="SAM" id="Phobius"/>
    </source>
</evidence>